<comment type="caution">
    <text evidence="2">The sequence shown here is derived from an EMBL/GenBank/DDBJ whole genome shotgun (WGS) entry which is preliminary data.</text>
</comment>
<feature type="region of interest" description="Disordered" evidence="1">
    <location>
        <begin position="809"/>
        <end position="868"/>
    </location>
</feature>
<feature type="non-terminal residue" evidence="2">
    <location>
        <position position="1"/>
    </location>
</feature>
<evidence type="ECO:0000313" key="2">
    <source>
        <dbReference type="EMBL" id="KAA6384627.1"/>
    </source>
</evidence>
<proteinExistence type="predicted"/>
<dbReference type="Proteomes" id="UP000324800">
    <property type="component" value="Unassembled WGS sequence"/>
</dbReference>
<feature type="compositionally biased region" description="Polar residues" evidence="1">
    <location>
        <begin position="1879"/>
        <end position="1888"/>
    </location>
</feature>
<reference evidence="2 3" key="1">
    <citation type="submission" date="2019-03" db="EMBL/GenBank/DDBJ databases">
        <title>Single cell metagenomics reveals metabolic interactions within the superorganism composed of flagellate Streblomastix strix and complex community of Bacteroidetes bacteria on its surface.</title>
        <authorList>
            <person name="Treitli S.C."/>
            <person name="Kolisko M."/>
            <person name="Husnik F."/>
            <person name="Keeling P."/>
            <person name="Hampl V."/>
        </authorList>
    </citation>
    <scope>NUCLEOTIDE SEQUENCE [LARGE SCALE GENOMIC DNA]</scope>
    <source>
        <strain evidence="2">ST1C</strain>
    </source>
</reference>
<feature type="non-terminal residue" evidence="2">
    <location>
        <position position="1888"/>
    </location>
</feature>
<feature type="region of interest" description="Disordered" evidence="1">
    <location>
        <begin position="1513"/>
        <end position="1597"/>
    </location>
</feature>
<gene>
    <name evidence="2" type="ORF">EZS28_019846</name>
</gene>
<name>A0A5J4VPQ1_9EUKA</name>
<feature type="compositionally biased region" description="Polar residues" evidence="1">
    <location>
        <begin position="809"/>
        <end position="827"/>
    </location>
</feature>
<organism evidence="2 3">
    <name type="scientific">Streblomastix strix</name>
    <dbReference type="NCBI Taxonomy" id="222440"/>
    <lineage>
        <taxon>Eukaryota</taxon>
        <taxon>Metamonada</taxon>
        <taxon>Preaxostyla</taxon>
        <taxon>Oxymonadida</taxon>
        <taxon>Streblomastigidae</taxon>
        <taxon>Streblomastix</taxon>
    </lineage>
</organism>
<dbReference type="EMBL" id="SNRW01005667">
    <property type="protein sequence ID" value="KAA6384627.1"/>
    <property type="molecule type" value="Genomic_DNA"/>
</dbReference>
<feature type="compositionally biased region" description="Low complexity" evidence="1">
    <location>
        <begin position="1531"/>
        <end position="1542"/>
    </location>
</feature>
<feature type="region of interest" description="Disordered" evidence="1">
    <location>
        <begin position="1863"/>
        <end position="1888"/>
    </location>
</feature>
<evidence type="ECO:0000313" key="3">
    <source>
        <dbReference type="Proteomes" id="UP000324800"/>
    </source>
</evidence>
<protein>
    <submittedName>
        <fullName evidence="2">Uncharacterized protein</fullName>
    </submittedName>
</protein>
<feature type="compositionally biased region" description="Polar residues" evidence="1">
    <location>
        <begin position="1513"/>
        <end position="1530"/>
    </location>
</feature>
<feature type="compositionally biased region" description="Low complexity" evidence="1">
    <location>
        <begin position="1572"/>
        <end position="1586"/>
    </location>
</feature>
<sequence length="1888" mass="214917">NQNSWIRDRVVVVMPDGTSLEWLAGTHKIVLSKPDNTHIHYVPNGSVSVFVENCKKRPPPPTGLSGHQPILFFQAFNGTLAVRPSKRAVGADISKTKENDSPGINQPQGQQQQIVKRVFFTSLEGICGWVNSKNVQSTTIPRRISNLFLPSLFGQGGDQWGCCSIADILPKKSLSRFGVPFYSSNNQYNENNDNQSLKSFSQTPTVNQMSKCSVVESILEFQGIEDRDCPESVEKKMKELKALREKAEQDEMIERTGIRRKSVQNKDSKINNEAKENPLQNNKNILDLPNEKEDIFNQQETEVESPITFTQLRWTSKLAALHTHQLEKILETMKRTQNQHQISNNDNFEQQDHFNNQIQTSEIKEKKIGPKRIIPRLFVIRADRSGFELLSKTIISKIYPKDDELQKQNLNIFTSTTAVLPEIYGILPMSILFNVNERERWREIEKYKQQINAERIKEQEKDIQGSPQQDSPRSYISEYSECGTLHQQQKTFNVRPIAKQTLHCDDCTLIDIISDIKGTRQIKQLQQNNAENIANQSFPICESHVRELLRRASEPIPALAGHSHLGLNIALQQFDSHSISTHALLHKANQELFEFSDNTQVDDQLEHKVNVSDSATRLSFFPPNFNFPPGSVISPSRIPPDIMCYPDQYRQPFTGLLPQLMNKQVKETDQLDFTQVFSLTLKKKAREINNDPKKEEILQKLKQKFERRIQYQRNGFIIEQPPSIAEAFVISTPLIKKDRIETVQQPIDYLGHERIESNICGGYLQQDDNQQKPNVNRIHAPLLPVQTSILHMAIIPTIQGQHEINSTSRVYQCEQSNQSTNSDQGNYQSQKNLNKDQQQNNNQNQIKQNSSNKSDNSSEQPTKSALRPPWCPYHQDLLRYEPLSTRQLYLPTYLQQLNLTHEQMDDIINGIAPIPNNLSKINSGEIQFNKKKVKHNEDNQEPITSLLDSMCYDQPEIPPVAYYRQFIENPVPSPLLQLVLHEFLLIANYLLQVRAEKQLNKLNQALGKALEQAWENYSKSLDWIIHIILQVRLKAVIESQIVNLLGQIAKKPDPLNEMEYQPIRSSIKNSSILIPSFTPTIEVNMINIPQSLNGSQIVKHDPHIHEASLALFNSDPVLHRLDEAVSAQEWAICQLLNGGFRGQRIIPSGYLNSFNGSGVSGSGVSTLTTSPFFSSSVYPTLSSLFSSQSHIQSQITMNGHWSDSDIGGWSGYGLQMTLSQNAPRNEFEKSVSKHVTLMRGERARIQRIFAQRILIPDPRLFQLYNNAVTECVLSAAASQSHLAVDGYGALHAFVNLPHPDDIMKQLIEEGNNNISSINEDVYRRAAATLSREADAFITKQRNRYDEVQLDEEPEDNFVFGGATLKKKQKIYQSSKLRQKLKTGNVLDSEKVRRVQKNLEIQQKRMIMNEREANSEEGTRPAQETKNLYMRPGNQKVIYFESNEGYLKKIDKESDINKQEIERQKQLQLSYLPPLPGNKQPKKINNKGSLIEYVTTNAKVSQFPIGQLGSNFNSSKNSSILDPLPSSESPIQRSPNPSSYSSRNQKRSQSVPIRERQSHKRGEQNIFITEQHSNWNRTSSSSAYSRSQIDEQRNTVSAMSSTYQSGSYIPYQSSSPTQFSVTLSRASSPGQDQQMDINMRNSFDISSLNRNSISNEDNSLNVKQMRQSLEFSKTSMDKVTYTIQNQRIPSPNHPRSSSHNVIGRIRRRPIITQEMNDIPAPFVNNEQYLLLNGEFENDVKTASANGARQRYMPYSGIRVYPKQLLFGTVSSQGIYRMSFMIKNHGSISSRYQIRYYEERNVSKDKKQNGLSYRQKINSCFILVPSSLLLAPGMKTSVEVLCNGSLASQMVEDCHIMTKQIQGTHLDNPFDIPPNPPAYPKTQSSTPTQN</sequence>
<accession>A0A5J4VPQ1</accession>
<feature type="compositionally biased region" description="Low complexity" evidence="1">
    <location>
        <begin position="828"/>
        <end position="860"/>
    </location>
</feature>
<feature type="compositionally biased region" description="Basic and acidic residues" evidence="1">
    <location>
        <begin position="1552"/>
        <end position="1562"/>
    </location>
</feature>
<evidence type="ECO:0000256" key="1">
    <source>
        <dbReference type="SAM" id="MobiDB-lite"/>
    </source>
</evidence>